<reference evidence="1" key="1">
    <citation type="submission" date="2023-04" db="EMBL/GenBank/DDBJ databases">
        <title>Isolation and Characterization of Novel Plasmid-specific Phages Infecting Bacteria Carrying Diverse Conjugative Plasmids.</title>
        <authorList>
            <person name="Parra B."/>
            <person name="Cockx B."/>
            <person name="Lutz V.T."/>
            <person name="Bronsted L."/>
            <person name="Smets B.F."/>
            <person name="Dechesne A."/>
        </authorList>
    </citation>
    <scope>NUCLEOTIDE SEQUENCE</scope>
</reference>
<evidence type="ECO:0000313" key="1">
    <source>
        <dbReference type="EMBL" id="WHS68328.1"/>
    </source>
</evidence>
<dbReference type="Proteomes" id="UP001223176">
    <property type="component" value="Segment"/>
</dbReference>
<proteinExistence type="predicted"/>
<protein>
    <submittedName>
        <fullName evidence="1">Uncharacterized protein</fullName>
    </submittedName>
</protein>
<name>A0AAF0RD06_9CAUD</name>
<sequence>MLLSHNHRDKLHRVIRLDDIVVWGNGKYNQGLEIARVVDVTPLKVRIHVLSSGKTTLSYPKNLIVISAQVQANLDGNVGVNRDLEETR</sequence>
<accession>A0AAF0RD06</accession>
<dbReference type="EMBL" id="OQ829281">
    <property type="protein sequence ID" value="WHS68328.1"/>
    <property type="molecule type" value="Genomic_DNA"/>
</dbReference>
<keyword evidence="2" id="KW-1185">Reference proteome</keyword>
<organism evidence="1 2">
    <name type="scientific">phage PKM.Lu.22.1</name>
    <dbReference type="NCBI Taxonomy" id="3049197"/>
    <lineage>
        <taxon>Viruses</taxon>
        <taxon>Duplodnaviria</taxon>
        <taxon>Heunggongvirae</taxon>
        <taxon>Uroviricota</taxon>
        <taxon>Caudoviricetes</taxon>
        <taxon>Grimontviridae</taxon>
    </lineage>
</organism>
<evidence type="ECO:0000313" key="2">
    <source>
        <dbReference type="Proteomes" id="UP001223176"/>
    </source>
</evidence>